<protein>
    <submittedName>
        <fullName evidence="1">VOC family protein</fullName>
    </submittedName>
</protein>
<gene>
    <name evidence="1" type="ORF">CP970_36830</name>
</gene>
<dbReference type="Pfam" id="PF13669">
    <property type="entry name" value="Glyoxalase_4"/>
    <property type="match status" value="1"/>
</dbReference>
<proteinExistence type="predicted"/>
<sequence>MVAGMPAIPAFPDGQLQQLGYVVENLDDAVQKFKETLGVPSFYIWRDLAAGMTEKTYRGDEADFQFSCAFGYSGDIMVELIQHDSGESIFKDWLNERGPGLHHVCFLMPDGGHFTDAVQAMADRGHPVAMSGRAGDARFSYADTVDLFGVYTELAYGPPEFLAAFDKIKSGDS</sequence>
<evidence type="ECO:0000313" key="1">
    <source>
        <dbReference type="EMBL" id="QEU95756.1"/>
    </source>
</evidence>
<dbReference type="Proteomes" id="UP000325529">
    <property type="component" value="Chromosome"/>
</dbReference>
<accession>A0A5J6GRY4</accession>
<reference evidence="1 2" key="1">
    <citation type="submission" date="2017-09" db="EMBL/GenBank/DDBJ databases">
        <authorList>
            <person name="Lee N."/>
            <person name="Cho B.-K."/>
        </authorList>
    </citation>
    <scope>NUCLEOTIDE SEQUENCE [LARGE SCALE GENOMIC DNA]</scope>
    <source>
        <strain evidence="1 2">ATCC 12853</strain>
    </source>
</reference>
<evidence type="ECO:0000313" key="2">
    <source>
        <dbReference type="Proteomes" id="UP000325529"/>
    </source>
</evidence>
<dbReference type="AlphaFoldDB" id="A0A5J6GRY4"/>
<dbReference type="InterPro" id="IPR029068">
    <property type="entry name" value="Glyas_Bleomycin-R_OHBP_Dase"/>
</dbReference>
<organism evidence="1 2">
    <name type="scientific">Streptomyces kanamyceticus</name>
    <dbReference type="NCBI Taxonomy" id="1967"/>
    <lineage>
        <taxon>Bacteria</taxon>
        <taxon>Bacillati</taxon>
        <taxon>Actinomycetota</taxon>
        <taxon>Actinomycetes</taxon>
        <taxon>Kitasatosporales</taxon>
        <taxon>Streptomycetaceae</taxon>
        <taxon>Streptomyces</taxon>
    </lineage>
</organism>
<dbReference type="Gene3D" id="3.10.180.10">
    <property type="entry name" value="2,3-Dihydroxybiphenyl 1,2-Dioxygenase, domain 1"/>
    <property type="match status" value="1"/>
</dbReference>
<dbReference type="EMBL" id="CP023699">
    <property type="protein sequence ID" value="QEU95756.1"/>
    <property type="molecule type" value="Genomic_DNA"/>
</dbReference>
<keyword evidence="2" id="KW-1185">Reference proteome</keyword>
<dbReference type="RefSeq" id="WP_055547757.1">
    <property type="nucleotide sequence ID" value="NZ_CP023699.1"/>
</dbReference>
<dbReference type="SUPFAM" id="SSF54593">
    <property type="entry name" value="Glyoxalase/Bleomycin resistance protein/Dihydroxybiphenyl dioxygenase"/>
    <property type="match status" value="1"/>
</dbReference>
<name>A0A5J6GRY4_STRKN</name>
<dbReference type="KEGG" id="ska:CP970_36830"/>
<dbReference type="OrthoDB" id="4578369at2"/>